<keyword evidence="2" id="KW-1133">Transmembrane helix</keyword>
<protein>
    <submittedName>
        <fullName evidence="3">Uncharacterized protein</fullName>
    </submittedName>
</protein>
<evidence type="ECO:0000256" key="2">
    <source>
        <dbReference type="SAM" id="Phobius"/>
    </source>
</evidence>
<dbReference type="EMBL" id="MZNU01000342">
    <property type="protein sequence ID" value="OWO99890.1"/>
    <property type="molecule type" value="Genomic_DNA"/>
</dbReference>
<keyword evidence="4" id="KW-1185">Reference proteome</keyword>
<evidence type="ECO:0000256" key="1">
    <source>
        <dbReference type="SAM" id="MobiDB-lite"/>
    </source>
</evidence>
<evidence type="ECO:0000313" key="3">
    <source>
        <dbReference type="EMBL" id="OWO99890.1"/>
    </source>
</evidence>
<gene>
    <name evidence="3" type="ORF">B2J93_6945</name>
</gene>
<keyword evidence="2" id="KW-0472">Membrane</keyword>
<feature type="compositionally biased region" description="Polar residues" evidence="1">
    <location>
        <begin position="112"/>
        <end position="124"/>
    </location>
</feature>
<keyword evidence="2" id="KW-0812">Transmembrane</keyword>
<feature type="transmembrane region" description="Helical" evidence="2">
    <location>
        <begin position="56"/>
        <end position="76"/>
    </location>
</feature>
<reference evidence="3 4" key="1">
    <citation type="submission" date="2017-04" db="EMBL/GenBank/DDBJ databases">
        <title>Draft genome sequence of Marssonina coronaria NL1: causal agent of apple blotch.</title>
        <authorList>
            <person name="Cheng Q."/>
        </authorList>
    </citation>
    <scope>NUCLEOTIDE SEQUENCE [LARGE SCALE GENOMIC DNA]</scope>
    <source>
        <strain evidence="3 4">NL1</strain>
    </source>
</reference>
<feature type="region of interest" description="Disordered" evidence="1">
    <location>
        <begin position="96"/>
        <end position="129"/>
    </location>
</feature>
<comment type="caution">
    <text evidence="3">The sequence shown here is derived from an EMBL/GenBank/DDBJ whole genome shotgun (WGS) entry which is preliminary data.</text>
</comment>
<dbReference type="InParanoid" id="A0A218YVU3"/>
<proteinExistence type="predicted"/>
<accession>A0A218YVU3</accession>
<sequence>MNLLPILTSTLYYLSAPFTTVFWWTVACLAPFLHLGNYALSGFLLPLRLFAKFETLYIFLGAAAIVGLITGSVLHISSSVLVSVFNLTPIPEDTGRTAASVRAARRKKRQEQALQNSTTKSESANSRDEASIEKYAEWLEKSEQGLLGQTILEEDDSDGF</sequence>
<name>A0A218YVU3_9HELO</name>
<dbReference type="OrthoDB" id="4502894at2759"/>
<feature type="transmembrane region" description="Helical" evidence="2">
    <location>
        <begin position="12"/>
        <end position="35"/>
    </location>
</feature>
<organism evidence="3 4">
    <name type="scientific">Diplocarpon coronariae</name>
    <dbReference type="NCBI Taxonomy" id="2795749"/>
    <lineage>
        <taxon>Eukaryota</taxon>
        <taxon>Fungi</taxon>
        <taxon>Dikarya</taxon>
        <taxon>Ascomycota</taxon>
        <taxon>Pezizomycotina</taxon>
        <taxon>Leotiomycetes</taxon>
        <taxon>Helotiales</taxon>
        <taxon>Drepanopezizaceae</taxon>
        <taxon>Diplocarpon</taxon>
    </lineage>
</organism>
<evidence type="ECO:0000313" key="4">
    <source>
        <dbReference type="Proteomes" id="UP000242519"/>
    </source>
</evidence>
<dbReference type="AlphaFoldDB" id="A0A218YVU3"/>
<dbReference type="Proteomes" id="UP000242519">
    <property type="component" value="Unassembled WGS sequence"/>
</dbReference>